<gene>
    <name evidence="2" type="ORF">F0L68_34670</name>
</gene>
<protein>
    <recommendedName>
        <fullName evidence="4">Zinc finger protein</fullName>
    </recommendedName>
</protein>
<reference evidence="2 3" key="2">
    <citation type="submission" date="2019-09" db="EMBL/GenBank/DDBJ databases">
        <authorList>
            <person name="Jin C."/>
        </authorList>
    </citation>
    <scope>NUCLEOTIDE SEQUENCE [LARGE SCALE GENOMIC DNA]</scope>
    <source>
        <strain evidence="2 3">AN110305</strain>
    </source>
</reference>
<sequence>MTRPYRYVPVDGLRHAVERSVEPESVCEALCGHEIARVPTHWSATQGCWATCWRCEAMWREHEGIPPNTHVPQAALAAQARLLATTPLLLVLGRLALATTLGHGHARHRHAPHPYTVLLALRRVLGSFCPATPAEGSPRPQNRATRTGRREAPRA</sequence>
<feature type="region of interest" description="Disordered" evidence="1">
    <location>
        <begin position="131"/>
        <end position="155"/>
    </location>
</feature>
<keyword evidence="3" id="KW-1185">Reference proteome</keyword>
<organism evidence="2 3">
    <name type="scientific">Solihabitans fulvus</name>
    <dbReference type="NCBI Taxonomy" id="1892852"/>
    <lineage>
        <taxon>Bacteria</taxon>
        <taxon>Bacillati</taxon>
        <taxon>Actinomycetota</taxon>
        <taxon>Actinomycetes</taxon>
        <taxon>Pseudonocardiales</taxon>
        <taxon>Pseudonocardiaceae</taxon>
        <taxon>Solihabitans</taxon>
    </lineage>
</organism>
<name>A0A5B2WQ58_9PSEU</name>
<reference evidence="2 3" key="1">
    <citation type="submission" date="2019-09" db="EMBL/GenBank/DDBJ databases">
        <title>Goodfellowia gen. nov., a new genus of the Pseudonocardineae related to Actinoalloteichus, containing Goodfellowia coeruleoviolacea gen. nov., comb. nov. gen. nov., comb. nov.</title>
        <authorList>
            <person name="Labeda D."/>
        </authorList>
    </citation>
    <scope>NUCLEOTIDE SEQUENCE [LARGE SCALE GENOMIC DNA]</scope>
    <source>
        <strain evidence="2 3">AN110305</strain>
    </source>
</reference>
<evidence type="ECO:0000313" key="2">
    <source>
        <dbReference type="EMBL" id="KAA2252666.1"/>
    </source>
</evidence>
<dbReference type="AlphaFoldDB" id="A0A5B2WQ58"/>
<comment type="caution">
    <text evidence="2">The sequence shown here is derived from an EMBL/GenBank/DDBJ whole genome shotgun (WGS) entry which is preliminary data.</text>
</comment>
<accession>A0A5B2WQ58</accession>
<dbReference type="EMBL" id="VUOB01000073">
    <property type="protein sequence ID" value="KAA2252666.1"/>
    <property type="molecule type" value="Genomic_DNA"/>
</dbReference>
<evidence type="ECO:0008006" key="4">
    <source>
        <dbReference type="Google" id="ProtNLM"/>
    </source>
</evidence>
<evidence type="ECO:0000313" key="3">
    <source>
        <dbReference type="Proteomes" id="UP000323454"/>
    </source>
</evidence>
<evidence type="ECO:0000256" key="1">
    <source>
        <dbReference type="SAM" id="MobiDB-lite"/>
    </source>
</evidence>
<dbReference type="RefSeq" id="WP_149854121.1">
    <property type="nucleotide sequence ID" value="NZ_VUOB01000073.1"/>
</dbReference>
<dbReference type="OrthoDB" id="3556580at2"/>
<dbReference type="InterPro" id="IPR031795">
    <property type="entry name" value="Zf-HC3"/>
</dbReference>
<dbReference type="Pfam" id="PF16827">
    <property type="entry name" value="zf-HC3"/>
    <property type="match status" value="1"/>
</dbReference>
<proteinExistence type="predicted"/>
<dbReference type="Proteomes" id="UP000323454">
    <property type="component" value="Unassembled WGS sequence"/>
</dbReference>